<accession>A0A8S9RKK8</accession>
<name>A0A8S9RKK8_BRACR</name>
<reference evidence="2" key="1">
    <citation type="submission" date="2019-12" db="EMBL/GenBank/DDBJ databases">
        <title>Genome sequencing and annotation of Brassica cretica.</title>
        <authorList>
            <person name="Studholme D.J."/>
            <person name="Sarris P."/>
        </authorList>
    </citation>
    <scope>NUCLEOTIDE SEQUENCE</scope>
    <source>
        <strain evidence="2">PFS-109/04</strain>
        <tissue evidence="2">Leaf</tissue>
    </source>
</reference>
<evidence type="ECO:0000256" key="1">
    <source>
        <dbReference type="SAM" id="SignalP"/>
    </source>
</evidence>
<feature type="signal peptide" evidence="1">
    <location>
        <begin position="1"/>
        <end position="25"/>
    </location>
</feature>
<gene>
    <name evidence="2" type="ORF">F2Q69_00061294</name>
</gene>
<evidence type="ECO:0000313" key="2">
    <source>
        <dbReference type="EMBL" id="KAF3573215.1"/>
    </source>
</evidence>
<dbReference type="EMBL" id="QGKX02000095">
    <property type="protein sequence ID" value="KAF3573215.1"/>
    <property type="molecule type" value="Genomic_DNA"/>
</dbReference>
<dbReference type="Proteomes" id="UP000712600">
    <property type="component" value="Unassembled WGS sequence"/>
</dbReference>
<sequence>MAVTKMIFNQMVLIFILDMFFRSGADFGRFMGSLLGSLLKYNALEDFQEIFHKTSWKSSSALYFRRLARRLLINLPNRPVFSLPEDLQLSRPEGRPVSRPVFSLPEDLQLSRPEGRPVSRPVFSLPEDLQLSRPEGRPVSRPGFFLPEDLQEALEIYPPPSYPSYSSRWP</sequence>
<protein>
    <submittedName>
        <fullName evidence="2">Uncharacterized protein</fullName>
    </submittedName>
</protein>
<dbReference type="AlphaFoldDB" id="A0A8S9RKK8"/>
<proteinExistence type="predicted"/>
<comment type="caution">
    <text evidence="2">The sequence shown here is derived from an EMBL/GenBank/DDBJ whole genome shotgun (WGS) entry which is preliminary data.</text>
</comment>
<evidence type="ECO:0000313" key="3">
    <source>
        <dbReference type="Proteomes" id="UP000712600"/>
    </source>
</evidence>
<keyword evidence="1" id="KW-0732">Signal</keyword>
<feature type="chain" id="PRO_5035725110" evidence="1">
    <location>
        <begin position="26"/>
        <end position="170"/>
    </location>
</feature>
<organism evidence="2 3">
    <name type="scientific">Brassica cretica</name>
    <name type="common">Mustard</name>
    <dbReference type="NCBI Taxonomy" id="69181"/>
    <lineage>
        <taxon>Eukaryota</taxon>
        <taxon>Viridiplantae</taxon>
        <taxon>Streptophyta</taxon>
        <taxon>Embryophyta</taxon>
        <taxon>Tracheophyta</taxon>
        <taxon>Spermatophyta</taxon>
        <taxon>Magnoliopsida</taxon>
        <taxon>eudicotyledons</taxon>
        <taxon>Gunneridae</taxon>
        <taxon>Pentapetalae</taxon>
        <taxon>rosids</taxon>
        <taxon>malvids</taxon>
        <taxon>Brassicales</taxon>
        <taxon>Brassicaceae</taxon>
        <taxon>Brassiceae</taxon>
        <taxon>Brassica</taxon>
    </lineage>
</organism>